<feature type="transmembrane region" description="Helical" evidence="6">
    <location>
        <begin position="320"/>
        <end position="338"/>
    </location>
</feature>
<dbReference type="GO" id="GO:0005351">
    <property type="term" value="F:carbohydrate:proton symporter activity"/>
    <property type="evidence" value="ECO:0007669"/>
    <property type="project" value="TreeGrafter"/>
</dbReference>
<dbReference type="Pfam" id="PF00083">
    <property type="entry name" value="Sugar_tr"/>
    <property type="match status" value="1"/>
</dbReference>
<sequence>MADGSGRPTRLPETSLWANRKCLLMCGIVAVANMQYGLDSACLASLQAMPGFLQVFGYEDPKLRGGYGIDASALPNPPSHNHPPGPNTLVPKQQRTFQQLIGSLLTLGAFLSSIFAGAFAHFFGRKPALWLACLLTAVGAAIQIGTSDWGAVYVGRLVLGIGNGFLVTFSNIYCAEAAPAHLRAVLVALFSEWVTIGSIVGAAVTNATSKILTKASYQIPLGIQFIVPAVLAVGLFVVPESPRYLVNKGKLEEARRALEMLRGDSLTEEQFELEWMEMVKGIEEEKKQAGSVGPLDMLRGMATRASLMLWTAGSNLRRTLLCFGVIATQTGSGSWFLISYTTYFLVVSGLTVDEAFKYSVMKSCLGFIGVNLGIYLMRHVVGRRTIMMIGSLTQGLCMLIIAITATTSPGTLVARNTLIAFTSLYMFCYNAFVGAASYPVATELVSTRLRSWTVGSAISLGYFLAWLTGFCSPYFINPENMNWGAKYGYIWAGSNFACGIFFFLCLPELKGRSLEEIDELFDRRIGAWKFKTTKTNIMDKVLKEVRNRDGGFVASKEPVELVESVRKQ</sequence>
<evidence type="ECO:0000313" key="8">
    <source>
        <dbReference type="EMBL" id="KAK3902335.1"/>
    </source>
</evidence>
<evidence type="ECO:0000256" key="2">
    <source>
        <dbReference type="ARBA" id="ARBA00010992"/>
    </source>
</evidence>
<feature type="transmembrane region" description="Helical" evidence="6">
    <location>
        <begin position="358"/>
        <end position="377"/>
    </location>
</feature>
<keyword evidence="5 6" id="KW-0472">Membrane</keyword>
<dbReference type="InterPro" id="IPR005828">
    <property type="entry name" value="MFS_sugar_transport-like"/>
</dbReference>
<reference evidence="8" key="1">
    <citation type="journal article" date="2023" name="Mol. Phylogenet. Evol.">
        <title>Genome-scale phylogeny and comparative genomics of the fungal order Sordariales.</title>
        <authorList>
            <person name="Hensen N."/>
            <person name="Bonometti L."/>
            <person name="Westerberg I."/>
            <person name="Brannstrom I.O."/>
            <person name="Guillou S."/>
            <person name="Cros-Aarteil S."/>
            <person name="Calhoun S."/>
            <person name="Haridas S."/>
            <person name="Kuo A."/>
            <person name="Mondo S."/>
            <person name="Pangilinan J."/>
            <person name="Riley R."/>
            <person name="LaButti K."/>
            <person name="Andreopoulos B."/>
            <person name="Lipzen A."/>
            <person name="Chen C."/>
            <person name="Yan M."/>
            <person name="Daum C."/>
            <person name="Ng V."/>
            <person name="Clum A."/>
            <person name="Steindorff A."/>
            <person name="Ohm R.A."/>
            <person name="Martin F."/>
            <person name="Silar P."/>
            <person name="Natvig D.O."/>
            <person name="Lalanne C."/>
            <person name="Gautier V."/>
            <person name="Ament-Velasquez S.L."/>
            <person name="Kruys A."/>
            <person name="Hutchinson M.I."/>
            <person name="Powell A.J."/>
            <person name="Barry K."/>
            <person name="Miller A.N."/>
            <person name="Grigoriev I.V."/>
            <person name="Debuchy R."/>
            <person name="Gladieux P."/>
            <person name="Hiltunen Thoren M."/>
            <person name="Johannesson H."/>
        </authorList>
    </citation>
    <scope>NUCLEOTIDE SEQUENCE</scope>
    <source>
        <strain evidence="8">CBS 103.79</strain>
    </source>
</reference>
<feature type="transmembrane region" description="Helical" evidence="6">
    <location>
        <begin position="217"/>
        <end position="238"/>
    </location>
</feature>
<feature type="transmembrane region" description="Helical" evidence="6">
    <location>
        <begin position="386"/>
        <end position="406"/>
    </location>
</feature>
<dbReference type="PANTHER" id="PTHR48022">
    <property type="entry name" value="PLASTIDIC GLUCOSE TRANSPORTER 4"/>
    <property type="match status" value="1"/>
</dbReference>
<dbReference type="Gene3D" id="1.20.1250.20">
    <property type="entry name" value="MFS general substrate transporter like domains"/>
    <property type="match status" value="1"/>
</dbReference>
<dbReference type="AlphaFoldDB" id="A0AAN6MK11"/>
<keyword evidence="3 6" id="KW-0812">Transmembrane</keyword>
<feature type="transmembrane region" description="Helical" evidence="6">
    <location>
        <begin position="452"/>
        <end position="476"/>
    </location>
</feature>
<dbReference type="InterPro" id="IPR005829">
    <property type="entry name" value="Sugar_transporter_CS"/>
</dbReference>
<comment type="caution">
    <text evidence="8">The sequence shown here is derived from an EMBL/GenBank/DDBJ whole genome shotgun (WGS) entry which is preliminary data.</text>
</comment>
<keyword evidence="4 6" id="KW-1133">Transmembrane helix</keyword>
<dbReference type="SUPFAM" id="SSF103473">
    <property type="entry name" value="MFS general substrate transporter"/>
    <property type="match status" value="1"/>
</dbReference>
<accession>A0AAN6MK11</accession>
<dbReference type="PANTHER" id="PTHR48022:SF10">
    <property type="entry name" value="MAJOR FACILITATOR SUPERFAMILY (MFS) PROFILE DOMAIN-CONTAINING PROTEIN"/>
    <property type="match status" value="1"/>
</dbReference>
<dbReference type="EMBL" id="MU855517">
    <property type="protein sequence ID" value="KAK3902335.1"/>
    <property type="molecule type" value="Genomic_DNA"/>
</dbReference>
<organism evidence="8 9">
    <name type="scientific">Staphylotrichum tortipilum</name>
    <dbReference type="NCBI Taxonomy" id="2831512"/>
    <lineage>
        <taxon>Eukaryota</taxon>
        <taxon>Fungi</taxon>
        <taxon>Dikarya</taxon>
        <taxon>Ascomycota</taxon>
        <taxon>Pezizomycotina</taxon>
        <taxon>Sordariomycetes</taxon>
        <taxon>Sordariomycetidae</taxon>
        <taxon>Sordariales</taxon>
        <taxon>Chaetomiaceae</taxon>
        <taxon>Staphylotrichum</taxon>
    </lineage>
</organism>
<evidence type="ECO:0000256" key="3">
    <source>
        <dbReference type="ARBA" id="ARBA00022692"/>
    </source>
</evidence>
<evidence type="ECO:0000256" key="1">
    <source>
        <dbReference type="ARBA" id="ARBA00004141"/>
    </source>
</evidence>
<feature type="transmembrane region" description="Helical" evidence="6">
    <location>
        <begin position="488"/>
        <end position="506"/>
    </location>
</feature>
<keyword evidence="9" id="KW-1185">Reference proteome</keyword>
<dbReference type="Proteomes" id="UP001303889">
    <property type="component" value="Unassembled WGS sequence"/>
</dbReference>
<dbReference type="FunFam" id="1.20.1250.20:FF:000078">
    <property type="entry name" value="MFS maltose transporter, putative"/>
    <property type="match status" value="1"/>
</dbReference>
<feature type="domain" description="Major facilitator superfamily (MFS) profile" evidence="7">
    <location>
        <begin position="25"/>
        <end position="510"/>
    </location>
</feature>
<feature type="transmembrane region" description="Helical" evidence="6">
    <location>
        <begin position="100"/>
        <end position="120"/>
    </location>
</feature>
<evidence type="ECO:0000259" key="7">
    <source>
        <dbReference type="PROSITE" id="PS50850"/>
    </source>
</evidence>
<evidence type="ECO:0000313" key="9">
    <source>
        <dbReference type="Proteomes" id="UP001303889"/>
    </source>
</evidence>
<feature type="transmembrane region" description="Helical" evidence="6">
    <location>
        <begin position="418"/>
        <end position="440"/>
    </location>
</feature>
<dbReference type="GO" id="GO:0016020">
    <property type="term" value="C:membrane"/>
    <property type="evidence" value="ECO:0007669"/>
    <property type="project" value="UniProtKB-SubCell"/>
</dbReference>
<dbReference type="InterPro" id="IPR020846">
    <property type="entry name" value="MFS_dom"/>
</dbReference>
<feature type="transmembrane region" description="Helical" evidence="6">
    <location>
        <begin position="151"/>
        <end position="173"/>
    </location>
</feature>
<dbReference type="PROSITE" id="PS50850">
    <property type="entry name" value="MFS"/>
    <property type="match status" value="1"/>
</dbReference>
<reference evidence="8" key="2">
    <citation type="submission" date="2023-05" db="EMBL/GenBank/DDBJ databases">
        <authorList>
            <consortium name="Lawrence Berkeley National Laboratory"/>
            <person name="Steindorff A."/>
            <person name="Hensen N."/>
            <person name="Bonometti L."/>
            <person name="Westerberg I."/>
            <person name="Brannstrom I.O."/>
            <person name="Guillou S."/>
            <person name="Cros-Aarteil S."/>
            <person name="Calhoun S."/>
            <person name="Haridas S."/>
            <person name="Kuo A."/>
            <person name="Mondo S."/>
            <person name="Pangilinan J."/>
            <person name="Riley R."/>
            <person name="Labutti K."/>
            <person name="Andreopoulos B."/>
            <person name="Lipzen A."/>
            <person name="Chen C."/>
            <person name="Yanf M."/>
            <person name="Daum C."/>
            <person name="Ng V."/>
            <person name="Clum A."/>
            <person name="Ohm R."/>
            <person name="Martin F."/>
            <person name="Silar P."/>
            <person name="Natvig D."/>
            <person name="Lalanne C."/>
            <person name="Gautier V."/>
            <person name="Ament-Velasquez S.L."/>
            <person name="Kruys A."/>
            <person name="Hutchinson M.I."/>
            <person name="Powell A.J."/>
            <person name="Barry K."/>
            <person name="Miller A.N."/>
            <person name="Grigoriev I.V."/>
            <person name="Debuchy R."/>
            <person name="Gladieux P."/>
            <person name="Thoren M.H."/>
            <person name="Johannesson H."/>
        </authorList>
    </citation>
    <scope>NUCLEOTIDE SEQUENCE</scope>
    <source>
        <strain evidence="8">CBS 103.79</strain>
    </source>
</reference>
<name>A0AAN6MK11_9PEZI</name>
<dbReference type="InterPro" id="IPR050360">
    <property type="entry name" value="MFS_Sugar_Transporters"/>
</dbReference>
<comment type="subcellular location">
    <subcellularLocation>
        <location evidence="1">Membrane</location>
        <topology evidence="1">Multi-pass membrane protein</topology>
    </subcellularLocation>
</comment>
<evidence type="ECO:0000256" key="6">
    <source>
        <dbReference type="SAM" id="Phobius"/>
    </source>
</evidence>
<dbReference type="PROSITE" id="PS00217">
    <property type="entry name" value="SUGAR_TRANSPORT_2"/>
    <property type="match status" value="1"/>
</dbReference>
<evidence type="ECO:0000256" key="4">
    <source>
        <dbReference type="ARBA" id="ARBA00022989"/>
    </source>
</evidence>
<evidence type="ECO:0000256" key="5">
    <source>
        <dbReference type="ARBA" id="ARBA00023136"/>
    </source>
</evidence>
<protein>
    <recommendedName>
        <fullName evidence="7">Major facilitator superfamily (MFS) profile domain-containing protein</fullName>
    </recommendedName>
</protein>
<comment type="similarity">
    <text evidence="2">Belongs to the major facilitator superfamily. Sugar transporter (TC 2.A.1.1) family.</text>
</comment>
<proteinExistence type="inferred from homology"/>
<gene>
    <name evidence="8" type="ORF">C8A05DRAFT_15606</name>
</gene>
<dbReference type="InterPro" id="IPR036259">
    <property type="entry name" value="MFS_trans_sf"/>
</dbReference>
<feature type="transmembrane region" description="Helical" evidence="6">
    <location>
        <begin position="185"/>
        <end position="205"/>
    </location>
</feature>